<feature type="transmembrane region" description="Helical" evidence="1">
    <location>
        <begin position="93"/>
        <end position="110"/>
    </location>
</feature>
<proteinExistence type="predicted"/>
<gene>
    <name evidence="2" type="ORF">ACU52_04450</name>
</gene>
<dbReference type="Proteomes" id="UP000036951">
    <property type="component" value="Unassembled WGS sequence"/>
</dbReference>
<evidence type="ECO:0000313" key="3">
    <source>
        <dbReference type="Proteomes" id="UP000036951"/>
    </source>
</evidence>
<evidence type="ECO:0000256" key="1">
    <source>
        <dbReference type="SAM" id="Phobius"/>
    </source>
</evidence>
<sequence>MRIIIAVVLNIIISIIYLLGMSLLDRLAPIAHPDIAHGLTMIAWTSILFVIQFLLLFLFLFLGKNKFNFFIPLILPCVYELSILDVYPKRSFVWLFILLVLYICYYLFLIKCNLYKKSS</sequence>
<accession>A0A8E1UR25</accession>
<dbReference type="EMBL" id="LFQU01000005">
    <property type="protein sequence ID" value="KOO69126.1"/>
    <property type="molecule type" value="Genomic_DNA"/>
</dbReference>
<keyword evidence="1" id="KW-0812">Transmembrane</keyword>
<feature type="transmembrane region" description="Helical" evidence="1">
    <location>
        <begin position="36"/>
        <end position="62"/>
    </location>
</feature>
<protein>
    <submittedName>
        <fullName evidence="2">Uncharacterized protein</fullName>
    </submittedName>
</protein>
<reference evidence="2 3" key="1">
    <citation type="submission" date="2015-06" db="EMBL/GenBank/DDBJ databases">
        <title>Prevotella sp. 109, sp. nov., a novel member of the family Prevotellaceae isolated from human faeces.</title>
        <authorList>
            <person name="Shkoporov A.N."/>
            <person name="Chaplin A.V."/>
            <person name="Kafarskaia L.I."/>
            <person name="Efimov B.A."/>
        </authorList>
    </citation>
    <scope>NUCLEOTIDE SEQUENCE [LARGE SCALE GENOMIC DNA]</scope>
    <source>
        <strain evidence="2 3">109</strain>
    </source>
</reference>
<evidence type="ECO:0000313" key="2">
    <source>
        <dbReference type="EMBL" id="KOO69126.1"/>
    </source>
</evidence>
<keyword evidence="1" id="KW-0472">Membrane</keyword>
<name>A0A8E1UR25_9BACT</name>
<comment type="caution">
    <text evidence="2">The sequence shown here is derived from an EMBL/GenBank/DDBJ whole genome shotgun (WGS) entry which is preliminary data.</text>
</comment>
<feature type="transmembrane region" description="Helical" evidence="1">
    <location>
        <begin position="7"/>
        <end position="24"/>
    </location>
</feature>
<dbReference type="AlphaFoldDB" id="A0A8E1UR25"/>
<keyword evidence="1" id="KW-1133">Transmembrane helix</keyword>
<feature type="transmembrane region" description="Helical" evidence="1">
    <location>
        <begin position="69"/>
        <end position="87"/>
    </location>
</feature>
<organism evidence="2 3">
    <name type="scientific">Xylanibacter rarus</name>
    <dbReference type="NCBI Taxonomy" id="1676614"/>
    <lineage>
        <taxon>Bacteria</taxon>
        <taxon>Pseudomonadati</taxon>
        <taxon>Bacteroidota</taxon>
        <taxon>Bacteroidia</taxon>
        <taxon>Bacteroidales</taxon>
        <taxon>Prevotellaceae</taxon>
        <taxon>Xylanibacter</taxon>
    </lineage>
</organism>
<keyword evidence="3" id="KW-1185">Reference proteome</keyword>